<gene>
    <name evidence="3" type="ORF">R3Q59_36730</name>
</gene>
<dbReference type="SUPFAM" id="SSF51658">
    <property type="entry name" value="Xylose isomerase-like"/>
    <property type="match status" value="1"/>
</dbReference>
<dbReference type="EMBL" id="JAWLKA010000032">
    <property type="protein sequence ID" value="MDV6286032.1"/>
    <property type="molecule type" value="Genomic_DNA"/>
</dbReference>
<evidence type="ECO:0000313" key="4">
    <source>
        <dbReference type="Proteomes" id="UP001185737"/>
    </source>
</evidence>
<keyword evidence="4" id="KW-1185">Reference proteome</keyword>
<dbReference type="RefSeq" id="WP_283335102.1">
    <property type="nucleotide sequence ID" value="NZ_JAWLKA010000032.1"/>
</dbReference>
<comment type="caution">
    <text evidence="3">The sequence shown here is derived from an EMBL/GenBank/DDBJ whole genome shotgun (WGS) entry which is preliminary data.</text>
</comment>
<organism evidence="3 4">
    <name type="scientific">Rhodococcus jostii</name>
    <dbReference type="NCBI Taxonomy" id="132919"/>
    <lineage>
        <taxon>Bacteria</taxon>
        <taxon>Bacillati</taxon>
        <taxon>Actinomycetota</taxon>
        <taxon>Actinomycetes</taxon>
        <taxon>Mycobacteriales</taxon>
        <taxon>Nocardiaceae</taxon>
        <taxon>Rhodococcus</taxon>
    </lineage>
</organism>
<reference evidence="3 4" key="1">
    <citation type="submission" date="2023-10" db="EMBL/GenBank/DDBJ databases">
        <title>Development of a sustainable strategy for remediation of hydrocarbon-contaminated territories based on the waste exchange concept.</title>
        <authorList>
            <person name="Krivoruchko A."/>
        </authorList>
    </citation>
    <scope>NUCLEOTIDE SEQUENCE [LARGE SCALE GENOMIC DNA]</scope>
    <source>
        <strain evidence="3 4">IEGM 60</strain>
    </source>
</reference>
<sequence>MTRPIGLAHLSALHLPPPELVEAAADCGFTSIGTRVHPATTSETRYPMAAGSPMSAQTLARLEDTGVSVFDVEVFTLDGMRNRGEWMPVLEAGAALGARVLNVIGGDDDRHRLTDSLAALVRDAHEFGITASIEPISYQKVDTFHAAAAVAEQTGCGIMLDVLHFVRAGGTVGDLAAAPPGAVQVIQLCDGPAAVPHLEAPPRMPLGQDTNGSDRQIESRAKRQVPGDGAFPLIEILAALPDVPVSVEVPDVAFVESHGITEHLHRLMTATQQLITTADTERTEAIR</sequence>
<feature type="region of interest" description="Disordered" evidence="1">
    <location>
        <begin position="201"/>
        <end position="224"/>
    </location>
</feature>
<protein>
    <submittedName>
        <fullName evidence="3">Sugar phosphate isomerase/epimerase</fullName>
    </submittedName>
</protein>
<dbReference type="PANTHER" id="PTHR12110">
    <property type="entry name" value="HYDROXYPYRUVATE ISOMERASE"/>
    <property type="match status" value="1"/>
</dbReference>
<proteinExistence type="predicted"/>
<evidence type="ECO:0000313" key="3">
    <source>
        <dbReference type="EMBL" id="MDV6286032.1"/>
    </source>
</evidence>
<evidence type="ECO:0000259" key="2">
    <source>
        <dbReference type="Pfam" id="PF01261"/>
    </source>
</evidence>
<feature type="domain" description="Xylose isomerase-like TIM barrel" evidence="2">
    <location>
        <begin position="21"/>
        <end position="258"/>
    </location>
</feature>
<dbReference type="PANTHER" id="PTHR12110:SF48">
    <property type="entry name" value="BLL3656 PROTEIN"/>
    <property type="match status" value="1"/>
</dbReference>
<name>A0ABU4CR29_RHOJO</name>
<evidence type="ECO:0000256" key="1">
    <source>
        <dbReference type="SAM" id="MobiDB-lite"/>
    </source>
</evidence>
<dbReference type="Pfam" id="PF01261">
    <property type="entry name" value="AP_endonuc_2"/>
    <property type="match status" value="1"/>
</dbReference>
<keyword evidence="3" id="KW-0413">Isomerase</keyword>
<dbReference type="Gene3D" id="3.20.20.150">
    <property type="entry name" value="Divalent-metal-dependent TIM barrel enzymes"/>
    <property type="match status" value="1"/>
</dbReference>
<dbReference type="GO" id="GO:0016853">
    <property type="term" value="F:isomerase activity"/>
    <property type="evidence" value="ECO:0007669"/>
    <property type="project" value="UniProtKB-KW"/>
</dbReference>
<dbReference type="InterPro" id="IPR036237">
    <property type="entry name" value="Xyl_isomerase-like_sf"/>
</dbReference>
<dbReference type="InterPro" id="IPR050312">
    <property type="entry name" value="IolE/XylAMocC-like"/>
</dbReference>
<dbReference type="Proteomes" id="UP001185737">
    <property type="component" value="Unassembled WGS sequence"/>
</dbReference>
<accession>A0ABU4CR29</accession>
<dbReference type="InterPro" id="IPR013022">
    <property type="entry name" value="Xyl_isomerase-like_TIM-brl"/>
</dbReference>